<evidence type="ECO:0000313" key="1">
    <source>
        <dbReference type="Proteomes" id="UP000228380"/>
    </source>
</evidence>
<protein>
    <submittedName>
        <fullName evidence="2">Uncharacterized mitochondrial protein AtMg00860-like</fullName>
    </submittedName>
</protein>
<dbReference type="AlphaFoldDB" id="A0A8B9ATE0"/>
<dbReference type="PANTHER" id="PTHR33064:SF37">
    <property type="entry name" value="RIBONUCLEASE H"/>
    <property type="match status" value="1"/>
</dbReference>
<dbReference type="OrthoDB" id="783906at2759"/>
<dbReference type="KEGG" id="pda:120112885"/>
<name>A0A8B9ATE0_PHODC</name>
<organism evidence="1 2">
    <name type="scientific">Phoenix dactylifera</name>
    <name type="common">Date palm</name>
    <dbReference type="NCBI Taxonomy" id="42345"/>
    <lineage>
        <taxon>Eukaryota</taxon>
        <taxon>Viridiplantae</taxon>
        <taxon>Streptophyta</taxon>
        <taxon>Embryophyta</taxon>
        <taxon>Tracheophyta</taxon>
        <taxon>Spermatophyta</taxon>
        <taxon>Magnoliopsida</taxon>
        <taxon>Liliopsida</taxon>
        <taxon>Arecaceae</taxon>
        <taxon>Coryphoideae</taxon>
        <taxon>Phoeniceae</taxon>
        <taxon>Phoenix</taxon>
    </lineage>
</organism>
<keyword evidence="1" id="KW-1185">Reference proteome</keyword>
<dbReference type="RefSeq" id="XP_038988817.1">
    <property type="nucleotide sequence ID" value="XM_039132889.1"/>
</dbReference>
<proteinExistence type="predicted"/>
<sequence>MEEHTEHLGVVLHILEKHHCYIKPFKCAFAQPELEYLGHIISGGVRVDQRKIEAMVDWPLSKNILALRGFLGLTGYYRRFIKNYRLIAKPLTTMLKKGKFEWSPKSREAFDI</sequence>
<dbReference type="InterPro" id="IPR043502">
    <property type="entry name" value="DNA/RNA_pol_sf"/>
</dbReference>
<accession>A0A8B9ATE0</accession>
<dbReference type="PANTHER" id="PTHR33064">
    <property type="entry name" value="POL PROTEIN"/>
    <property type="match status" value="1"/>
</dbReference>
<dbReference type="InterPro" id="IPR043128">
    <property type="entry name" value="Rev_trsase/Diguanyl_cyclase"/>
</dbReference>
<gene>
    <name evidence="2" type="primary">LOC120112885</name>
</gene>
<dbReference type="Gene3D" id="3.30.70.270">
    <property type="match status" value="2"/>
</dbReference>
<dbReference type="InterPro" id="IPR051320">
    <property type="entry name" value="Viral_Replic_Matur_Polypro"/>
</dbReference>
<evidence type="ECO:0000313" key="2">
    <source>
        <dbReference type="RefSeq" id="XP_038988817.1"/>
    </source>
</evidence>
<dbReference type="GeneID" id="120112885"/>
<dbReference type="Proteomes" id="UP000228380">
    <property type="component" value="Chromosome 1"/>
</dbReference>
<dbReference type="SUPFAM" id="SSF56672">
    <property type="entry name" value="DNA/RNA polymerases"/>
    <property type="match status" value="1"/>
</dbReference>
<reference evidence="2" key="2">
    <citation type="submission" date="2025-08" db="UniProtKB">
        <authorList>
            <consortium name="RefSeq"/>
        </authorList>
    </citation>
    <scope>IDENTIFICATION</scope>
    <source>
        <tissue evidence="2">Young leaves</tissue>
    </source>
</reference>
<reference evidence="1" key="1">
    <citation type="journal article" date="2019" name="Nat. Commun.">
        <title>Genome-wide association mapping of date palm fruit traits.</title>
        <authorList>
            <person name="Hazzouri K.M."/>
            <person name="Gros-Balthazard M."/>
            <person name="Flowers J.M."/>
            <person name="Copetti D."/>
            <person name="Lemansour A."/>
            <person name="Lebrun M."/>
            <person name="Masmoudi K."/>
            <person name="Ferrand S."/>
            <person name="Dhar M.I."/>
            <person name="Fresquez Z.A."/>
            <person name="Rosas U."/>
            <person name="Zhang J."/>
            <person name="Talag J."/>
            <person name="Lee S."/>
            <person name="Kudrna D."/>
            <person name="Powell R.F."/>
            <person name="Leitch I.J."/>
            <person name="Krueger R.R."/>
            <person name="Wing R.A."/>
            <person name="Amiri K.M.A."/>
            <person name="Purugganan M.D."/>
        </authorList>
    </citation>
    <scope>NUCLEOTIDE SEQUENCE [LARGE SCALE GENOMIC DNA]</scope>
    <source>
        <strain evidence="1">cv. Khalas</strain>
    </source>
</reference>